<dbReference type="PIR" id="G75614">
    <property type="entry name" value="G75614"/>
</dbReference>
<feature type="transmembrane region" description="Helical" evidence="6">
    <location>
        <begin position="41"/>
        <end position="62"/>
    </location>
</feature>
<evidence type="ECO:0000313" key="8">
    <source>
        <dbReference type="EMBL" id="AAF12191.1"/>
    </source>
</evidence>
<evidence type="ECO:0000256" key="4">
    <source>
        <dbReference type="ARBA" id="ARBA00022989"/>
    </source>
</evidence>
<dbReference type="GO" id="GO:1902201">
    <property type="term" value="P:negative regulation of bacterial-type flagellum-dependent cell motility"/>
    <property type="evidence" value="ECO:0000318"/>
    <property type="project" value="GO_Central"/>
</dbReference>
<name>Q9RYX3_DEIRA</name>
<evidence type="ECO:0000256" key="6">
    <source>
        <dbReference type="SAM" id="Phobius"/>
    </source>
</evidence>
<dbReference type="eggNOG" id="COG3706">
    <property type="taxonomic scope" value="Bacteria"/>
</dbReference>
<evidence type="ECO:0000256" key="5">
    <source>
        <dbReference type="ARBA" id="ARBA00023136"/>
    </source>
</evidence>
<feature type="domain" description="GGDEF" evidence="7">
    <location>
        <begin position="225"/>
        <end position="355"/>
    </location>
</feature>
<dbReference type="GO" id="GO:0005886">
    <property type="term" value="C:plasma membrane"/>
    <property type="evidence" value="ECO:0000318"/>
    <property type="project" value="GO_Central"/>
</dbReference>
<keyword evidence="4 6" id="KW-1133">Transmembrane helix</keyword>
<feature type="transmembrane region" description="Helical" evidence="6">
    <location>
        <begin position="74"/>
        <end position="99"/>
    </location>
</feature>
<dbReference type="Gene3D" id="3.30.70.270">
    <property type="match status" value="1"/>
</dbReference>
<dbReference type="AlphaFoldDB" id="Q9RYX3"/>
<feature type="transmembrane region" description="Helical" evidence="6">
    <location>
        <begin position="162"/>
        <end position="185"/>
    </location>
</feature>
<dbReference type="PANTHER" id="PTHR45138">
    <property type="entry name" value="REGULATORY COMPONENTS OF SENSORY TRANSDUCTION SYSTEM"/>
    <property type="match status" value="1"/>
</dbReference>
<organism evidence="8 9">
    <name type="scientific">Deinococcus radiodurans (strain ATCC 13939 / DSM 20539 / JCM 16871 / CCUG 27074 / LMG 4051 / NBRC 15346 / NCIMB 9279 / VKM B-1422 / R1)</name>
    <dbReference type="NCBI Taxonomy" id="243230"/>
    <lineage>
        <taxon>Bacteria</taxon>
        <taxon>Thermotogati</taxon>
        <taxon>Deinococcota</taxon>
        <taxon>Deinococci</taxon>
        <taxon>Deinococcales</taxon>
        <taxon>Deinococcaceae</taxon>
        <taxon>Deinococcus</taxon>
    </lineage>
</organism>
<dbReference type="GO" id="GO:0043709">
    <property type="term" value="P:cell adhesion involved in single-species biofilm formation"/>
    <property type="evidence" value="ECO:0000318"/>
    <property type="project" value="GO_Central"/>
</dbReference>
<dbReference type="InterPro" id="IPR043128">
    <property type="entry name" value="Rev_trsase/Diguanyl_cyclase"/>
</dbReference>
<dbReference type="InterPro" id="IPR050469">
    <property type="entry name" value="Diguanylate_Cyclase"/>
</dbReference>
<feature type="transmembrane region" description="Helical" evidence="6">
    <location>
        <begin position="138"/>
        <end position="156"/>
    </location>
</feature>
<dbReference type="PaxDb" id="243230-DR_A0181"/>
<keyword evidence="2" id="KW-1003">Cell membrane</keyword>
<proteinExistence type="predicted"/>
<dbReference type="GO" id="GO:0071555">
    <property type="term" value="P:cell wall organization"/>
    <property type="evidence" value="ECO:0007669"/>
    <property type="project" value="InterPro"/>
</dbReference>
<dbReference type="HOGENOM" id="CLU_000445_11_1_0"/>
<keyword evidence="9" id="KW-1185">Reference proteome</keyword>
<dbReference type="CDD" id="cd01949">
    <property type="entry name" value="GGDEF"/>
    <property type="match status" value="1"/>
</dbReference>
<dbReference type="SUPFAM" id="SSF55073">
    <property type="entry name" value="Nucleotide cyclase"/>
    <property type="match status" value="1"/>
</dbReference>
<dbReference type="Pfam" id="PF00990">
    <property type="entry name" value="GGDEF"/>
    <property type="match status" value="1"/>
</dbReference>
<dbReference type="OrthoDB" id="9759607at2"/>
<dbReference type="GO" id="GO:0052621">
    <property type="term" value="F:diguanylate cyclase activity"/>
    <property type="evidence" value="ECO:0000318"/>
    <property type="project" value="GO_Central"/>
</dbReference>
<dbReference type="PANTHER" id="PTHR45138:SF9">
    <property type="entry name" value="DIGUANYLATE CYCLASE DGCM-RELATED"/>
    <property type="match status" value="1"/>
</dbReference>
<keyword evidence="5 6" id="KW-0472">Membrane</keyword>
<keyword evidence="3 6" id="KW-0812">Transmembrane</keyword>
<evidence type="ECO:0000313" key="9">
    <source>
        <dbReference type="Proteomes" id="UP000002524"/>
    </source>
</evidence>
<dbReference type="EnsemblBacteria" id="AAF12191">
    <property type="protein sequence ID" value="AAF12191"/>
    <property type="gene ID" value="DR_A0181"/>
</dbReference>
<evidence type="ECO:0000256" key="1">
    <source>
        <dbReference type="ARBA" id="ARBA00004651"/>
    </source>
</evidence>
<dbReference type="KEGG" id="dra:DR_A0181"/>
<dbReference type="SMART" id="SM00267">
    <property type="entry name" value="GGDEF"/>
    <property type="match status" value="1"/>
</dbReference>
<dbReference type="InterPro" id="IPR011620">
    <property type="entry name" value="Sig_transdc_His_kinase_LytS_TM"/>
</dbReference>
<protein>
    <submittedName>
        <fullName evidence="8">GGDEF family protein</fullName>
    </submittedName>
</protein>
<dbReference type="InterPro" id="IPR029787">
    <property type="entry name" value="Nucleotide_cyclase"/>
</dbReference>
<evidence type="ECO:0000259" key="7">
    <source>
        <dbReference type="PROSITE" id="PS50887"/>
    </source>
</evidence>
<dbReference type="InParanoid" id="Q9RYX3"/>
<sequence length="362" mass="39803">MRRGSMLRTLVLNFCLLVTLVYLLSLTYKSAADLADSRLQVPRFLLVSLMCVPLMFFPAQVAPGVFVDLRAVPIAFLTLRLGWGWGLVGAVPLLVYRYLLGGVGWPPAMVSAIGVVLVAGLFHGRLGLFRPQWPWERLLLPLLLIFLPNGLLLPIIRHDLSLYLTVWLPLLVMCFLGALITLGILRSRFRLLSLVETFERQAHQDALSTLANRRQFDLDIQTLGPDDVLCLIDIDHFKQVNDVHGHEAGDGVLVQLGELLPRCLRASDRAYRYGGEEFAVLFRMTGAVDPAVLGERLRAQVAQTAFTVLGGAPLTVSVGLARRGEGSVGDCFRRADVALYAAKRGGRNRAVVWGPELGEGTG</sequence>
<dbReference type="PROSITE" id="PS50887">
    <property type="entry name" value="GGDEF"/>
    <property type="match status" value="1"/>
</dbReference>
<evidence type="ECO:0000256" key="2">
    <source>
        <dbReference type="ARBA" id="ARBA00022475"/>
    </source>
</evidence>
<feature type="transmembrane region" description="Helical" evidence="6">
    <location>
        <begin position="105"/>
        <end position="126"/>
    </location>
</feature>
<dbReference type="InterPro" id="IPR000160">
    <property type="entry name" value="GGDEF_dom"/>
</dbReference>
<dbReference type="PATRIC" id="fig|243230.17.peg.3070"/>
<dbReference type="EMBL" id="AE001825">
    <property type="protein sequence ID" value="AAF12191.1"/>
    <property type="molecule type" value="Genomic_DNA"/>
</dbReference>
<evidence type="ECO:0000256" key="3">
    <source>
        <dbReference type="ARBA" id="ARBA00022692"/>
    </source>
</evidence>
<accession>Q9RYX3</accession>
<dbReference type="NCBIfam" id="TIGR00254">
    <property type="entry name" value="GGDEF"/>
    <property type="match status" value="1"/>
</dbReference>
<dbReference type="GO" id="GO:0000155">
    <property type="term" value="F:phosphorelay sensor kinase activity"/>
    <property type="evidence" value="ECO:0007669"/>
    <property type="project" value="InterPro"/>
</dbReference>
<reference evidence="8 9" key="1">
    <citation type="journal article" date="1999" name="Science">
        <title>Genome sequence of the radioresistant bacterium Deinococcus radiodurans R1.</title>
        <authorList>
            <person name="White O."/>
            <person name="Eisen J.A."/>
            <person name="Heidelberg J.F."/>
            <person name="Hickey E.K."/>
            <person name="Peterson J.D."/>
            <person name="Dodson R.J."/>
            <person name="Haft D.H."/>
            <person name="Gwinn M.L."/>
            <person name="Nelson W.C."/>
            <person name="Richardson D.L."/>
            <person name="Moffat K.S."/>
            <person name="Qin H."/>
            <person name="Jiang L."/>
            <person name="Pamphile W."/>
            <person name="Crosby M."/>
            <person name="Shen M."/>
            <person name="Vamathevan J.J."/>
            <person name="Lam P."/>
            <person name="McDonald L."/>
            <person name="Utterback T."/>
            <person name="Zalewski C."/>
            <person name="Makarova K.S."/>
            <person name="Aravind L."/>
            <person name="Daly M.J."/>
            <person name="Minton K.W."/>
            <person name="Fleischmann R.D."/>
            <person name="Ketchum K.A."/>
            <person name="Nelson K.E."/>
            <person name="Salzberg S."/>
            <person name="Smith H.O."/>
            <person name="Venter J.C."/>
            <person name="Fraser C.M."/>
        </authorList>
    </citation>
    <scope>NUCLEOTIDE SEQUENCE [LARGE SCALE GENOMIC DNA]</scope>
    <source>
        <strain evidence="9">ATCC 13939 / DSM 20539 / JCM 16871 / LMG 4051 / NBRC 15346 / NCIMB 9279 / R1 / VKM B-1422</strain>
    </source>
</reference>
<gene>
    <name evidence="8" type="ordered locus">DR_A0181</name>
</gene>
<dbReference type="Proteomes" id="UP000002524">
    <property type="component" value="Chromosome 2"/>
</dbReference>
<comment type="subcellular location">
    <subcellularLocation>
        <location evidence="1">Cell membrane</location>
        <topology evidence="1">Multi-pass membrane protein</topology>
    </subcellularLocation>
</comment>
<dbReference type="Pfam" id="PF07694">
    <property type="entry name" value="5TM-5TMR_LYT"/>
    <property type="match status" value="1"/>
</dbReference>
<dbReference type="FunCoup" id="Q9RYX3">
    <property type="interactions" value="68"/>
</dbReference>
<dbReference type="STRING" id="243230.DR_A0181"/>